<accession>A0A2G6K8F0</accession>
<evidence type="ECO:0000256" key="2">
    <source>
        <dbReference type="ARBA" id="ARBA00005752"/>
    </source>
</evidence>
<dbReference type="PANTHER" id="PTHR43284">
    <property type="entry name" value="ASPARAGINE SYNTHETASE (GLUTAMINE-HYDROLYZING)"/>
    <property type="match status" value="1"/>
</dbReference>
<evidence type="ECO:0000256" key="7">
    <source>
        <dbReference type="ARBA" id="ARBA00048741"/>
    </source>
</evidence>
<gene>
    <name evidence="11" type="primary">asnB</name>
    <name evidence="11" type="ORF">CSA56_17005</name>
</gene>
<evidence type="ECO:0000256" key="8">
    <source>
        <dbReference type="PIRSR" id="PIRSR001589-1"/>
    </source>
</evidence>
<keyword evidence="6 8" id="KW-0315">Glutamine amidotransferase</keyword>
<reference evidence="11 12" key="1">
    <citation type="submission" date="2017-10" db="EMBL/GenBank/DDBJ databases">
        <title>Novel microbial diversity and functional potential in the marine mammal oral microbiome.</title>
        <authorList>
            <person name="Dudek N.K."/>
            <person name="Sun C.L."/>
            <person name="Burstein D."/>
            <person name="Kantor R.S."/>
            <person name="Aliaga Goltsman D.S."/>
            <person name="Bik E.M."/>
            <person name="Thomas B.C."/>
            <person name="Banfield J.F."/>
            <person name="Relman D.A."/>
        </authorList>
    </citation>
    <scope>NUCLEOTIDE SEQUENCE [LARGE SCALE GENOMIC DNA]</scope>
    <source>
        <strain evidence="11">DOLJORAL78_47_16</strain>
    </source>
</reference>
<dbReference type="GO" id="GO:0005524">
    <property type="term" value="F:ATP binding"/>
    <property type="evidence" value="ECO:0007669"/>
    <property type="project" value="UniProtKB-KW"/>
</dbReference>
<keyword evidence="4 9" id="KW-0547">Nucleotide-binding</keyword>
<dbReference type="CDD" id="cd01991">
    <property type="entry name" value="Asn_synthase_B_C"/>
    <property type="match status" value="1"/>
</dbReference>
<dbReference type="PANTHER" id="PTHR43284:SF1">
    <property type="entry name" value="ASPARAGINE SYNTHETASE"/>
    <property type="match status" value="1"/>
</dbReference>
<dbReference type="Proteomes" id="UP000230821">
    <property type="component" value="Unassembled WGS sequence"/>
</dbReference>
<dbReference type="InterPro" id="IPR017932">
    <property type="entry name" value="GATase_2_dom"/>
</dbReference>
<dbReference type="Pfam" id="PF13522">
    <property type="entry name" value="GATase_6"/>
    <property type="match status" value="1"/>
</dbReference>
<feature type="active site" description="For GATase activity" evidence="8">
    <location>
        <position position="2"/>
    </location>
</feature>
<evidence type="ECO:0000259" key="10">
    <source>
        <dbReference type="PROSITE" id="PS51278"/>
    </source>
</evidence>
<name>A0A2G6K8F0_9BACT</name>
<dbReference type="PROSITE" id="PS51278">
    <property type="entry name" value="GATASE_TYPE_2"/>
    <property type="match status" value="1"/>
</dbReference>
<dbReference type="EMBL" id="PDSK01000124">
    <property type="protein sequence ID" value="PIE31915.1"/>
    <property type="molecule type" value="Genomic_DNA"/>
</dbReference>
<dbReference type="Pfam" id="PF00733">
    <property type="entry name" value="Asn_synthase"/>
    <property type="match status" value="1"/>
</dbReference>
<evidence type="ECO:0000256" key="5">
    <source>
        <dbReference type="ARBA" id="ARBA00022840"/>
    </source>
</evidence>
<feature type="domain" description="Glutamine amidotransferase type-2" evidence="10">
    <location>
        <begin position="2"/>
        <end position="211"/>
    </location>
</feature>
<keyword evidence="8" id="KW-0061">Asparagine biosynthesis</keyword>
<evidence type="ECO:0000256" key="6">
    <source>
        <dbReference type="ARBA" id="ARBA00022962"/>
    </source>
</evidence>
<dbReference type="InterPro" id="IPR033738">
    <property type="entry name" value="AsnB_N"/>
</dbReference>
<comment type="catalytic activity">
    <reaction evidence="7">
        <text>L-aspartate + L-glutamine + ATP + H2O = L-asparagine + L-glutamate + AMP + diphosphate + H(+)</text>
        <dbReference type="Rhea" id="RHEA:12228"/>
        <dbReference type="ChEBI" id="CHEBI:15377"/>
        <dbReference type="ChEBI" id="CHEBI:15378"/>
        <dbReference type="ChEBI" id="CHEBI:29985"/>
        <dbReference type="ChEBI" id="CHEBI:29991"/>
        <dbReference type="ChEBI" id="CHEBI:30616"/>
        <dbReference type="ChEBI" id="CHEBI:33019"/>
        <dbReference type="ChEBI" id="CHEBI:58048"/>
        <dbReference type="ChEBI" id="CHEBI:58359"/>
        <dbReference type="ChEBI" id="CHEBI:456215"/>
        <dbReference type="EC" id="6.3.5.4"/>
    </reaction>
</comment>
<keyword evidence="5 9" id="KW-0067">ATP-binding</keyword>
<dbReference type="PIRSF" id="PIRSF001589">
    <property type="entry name" value="Asn_synthetase_glu-h"/>
    <property type="match status" value="1"/>
</dbReference>
<evidence type="ECO:0000256" key="3">
    <source>
        <dbReference type="ARBA" id="ARBA00012737"/>
    </source>
</evidence>
<proteinExistence type="inferred from homology"/>
<keyword evidence="8" id="KW-0028">Amino-acid biosynthesis</keyword>
<evidence type="ECO:0000313" key="11">
    <source>
        <dbReference type="EMBL" id="PIE31915.1"/>
    </source>
</evidence>
<sequence>MCGILGAISKNRIQGDPVENALHLLRHRGPDDRGLYTSPHAHLGHTRLSILDLSRSGHQPMSYANERFWITFNGEIYNYIELRVQLTQLGYRFKSHTDTEVLLAAYAEWGKACLAKLRGMFAFGIWDTRKQHLFLARDRLGEKPLLYWQNRQTFYFASEFKALLALLPGTPELDPTALEQYLYYQYVPEPSTPLSGIAKLPPAHYMIVQKNSWQNTPERYWSLEGTNSVEGNPEALIRQELDNVIELTLRSDVPVGISLSGGLDSGGIASLAVQKYHDTLKAFSLGYQGIPAYDERHQARQLAHALQIPFWDIEVESRHVVQHFPELVYALDEPIADIAAYGYYRVMQKAAEHGMKVMLNGFGGDELFWGYPWVVQAVQSTIQKYRVLHKKPFPQWLWKAITSLIKSTTYRQAASLKLLPTWIRLFLEKGKGIRSLHLEHPRQAIFYDLVPGFQEARCYTGLFSSDARAMIAERAPQRVFDIDLSDENEIPRQICQLLFDTWLTSNCINLLDRLSMVNSIEARLPLVDYKLIELVTGLRKVHPDHDLEYKAWLKSALAGKVPDTLLSRQKQGFQPPTQLWMEAILSQYIHVLLSGYLRQQHLFSEDYLHKMVKEFRESQRHTFILYKLVLLEIWYGQIVMGEMV</sequence>
<dbReference type="InterPro" id="IPR029055">
    <property type="entry name" value="Ntn_hydrolases_N"/>
</dbReference>
<dbReference type="SUPFAM" id="SSF52402">
    <property type="entry name" value="Adenine nucleotide alpha hydrolases-like"/>
    <property type="match status" value="1"/>
</dbReference>
<dbReference type="InterPro" id="IPR051786">
    <property type="entry name" value="ASN_synthetase/amidase"/>
</dbReference>
<dbReference type="InterPro" id="IPR001962">
    <property type="entry name" value="Asn_synthase"/>
</dbReference>
<dbReference type="Gene3D" id="3.40.50.620">
    <property type="entry name" value="HUPs"/>
    <property type="match status" value="2"/>
</dbReference>
<dbReference type="AlphaFoldDB" id="A0A2G6K8F0"/>
<dbReference type="InterPro" id="IPR014729">
    <property type="entry name" value="Rossmann-like_a/b/a_fold"/>
</dbReference>
<organism evidence="11 12">
    <name type="scientific">candidate division KSB3 bacterium</name>
    <dbReference type="NCBI Taxonomy" id="2044937"/>
    <lineage>
        <taxon>Bacteria</taxon>
        <taxon>candidate division KSB3</taxon>
    </lineage>
</organism>
<dbReference type="NCBIfam" id="TIGR01536">
    <property type="entry name" value="asn_synth_AEB"/>
    <property type="match status" value="1"/>
</dbReference>
<protein>
    <recommendedName>
        <fullName evidence="3">asparagine synthase (glutamine-hydrolyzing)</fullName>
        <ecNumber evidence="3">6.3.5.4</ecNumber>
    </recommendedName>
</protein>
<feature type="binding site" evidence="9">
    <location>
        <position position="98"/>
    </location>
    <ligand>
        <name>L-glutamine</name>
        <dbReference type="ChEBI" id="CHEBI:58359"/>
    </ligand>
</feature>
<comment type="pathway">
    <text evidence="1">Amino-acid biosynthesis; L-asparagine biosynthesis; L-asparagine from L-aspartate (L-Gln route): step 1/1.</text>
</comment>
<dbReference type="Gene3D" id="3.60.20.10">
    <property type="entry name" value="Glutamine Phosphoribosylpyrophosphate, subunit 1, domain 1"/>
    <property type="match status" value="1"/>
</dbReference>
<comment type="similarity">
    <text evidence="2">Belongs to the asparagine synthetase family.</text>
</comment>
<evidence type="ECO:0000256" key="1">
    <source>
        <dbReference type="ARBA" id="ARBA00005187"/>
    </source>
</evidence>
<dbReference type="GO" id="GO:0004066">
    <property type="term" value="F:asparagine synthase (glutamine-hydrolyzing) activity"/>
    <property type="evidence" value="ECO:0007669"/>
    <property type="project" value="UniProtKB-EC"/>
</dbReference>
<dbReference type="GO" id="GO:0006529">
    <property type="term" value="P:asparagine biosynthetic process"/>
    <property type="evidence" value="ECO:0007669"/>
    <property type="project" value="UniProtKB-KW"/>
</dbReference>
<evidence type="ECO:0000313" key="12">
    <source>
        <dbReference type="Proteomes" id="UP000230821"/>
    </source>
</evidence>
<comment type="caution">
    <text evidence="11">The sequence shown here is derived from an EMBL/GenBank/DDBJ whole genome shotgun (WGS) entry which is preliminary data.</text>
</comment>
<dbReference type="InterPro" id="IPR006426">
    <property type="entry name" value="Asn_synth_AEB"/>
</dbReference>
<dbReference type="EC" id="6.3.5.4" evidence="3"/>
<dbReference type="CDD" id="cd00712">
    <property type="entry name" value="AsnB"/>
    <property type="match status" value="1"/>
</dbReference>
<evidence type="ECO:0000256" key="9">
    <source>
        <dbReference type="PIRSR" id="PIRSR001589-2"/>
    </source>
</evidence>
<dbReference type="SUPFAM" id="SSF56235">
    <property type="entry name" value="N-terminal nucleophile aminohydrolases (Ntn hydrolases)"/>
    <property type="match status" value="1"/>
</dbReference>
<evidence type="ECO:0000256" key="4">
    <source>
        <dbReference type="ARBA" id="ARBA00022741"/>
    </source>
</evidence>